<evidence type="ECO:0000313" key="13">
    <source>
        <dbReference type="EMBL" id="BDA80322.1"/>
    </source>
</evidence>
<evidence type="ECO:0000256" key="6">
    <source>
        <dbReference type="ARBA" id="ARBA00022989"/>
    </source>
</evidence>
<dbReference type="Gene3D" id="3.40.50.300">
    <property type="entry name" value="P-loop containing nucleotide triphosphate hydrolases"/>
    <property type="match status" value="1"/>
</dbReference>
<dbReference type="InterPro" id="IPR003593">
    <property type="entry name" value="AAA+_ATPase"/>
</dbReference>
<reference evidence="13 14" key="1">
    <citation type="submission" date="2021-08" db="EMBL/GenBank/DDBJ databases">
        <title>Complete genome sequence of Leptospira kobayashii strain E30.</title>
        <authorList>
            <person name="Nakao R."/>
            <person name="Nakamura S."/>
            <person name="Masuzawa T."/>
            <person name="Koizumi N."/>
        </authorList>
    </citation>
    <scope>NUCLEOTIDE SEQUENCE [LARGE SCALE GENOMIC DNA]</scope>
    <source>
        <strain evidence="13 14">E30</strain>
    </source>
</reference>
<feature type="domain" description="Cyclic nucleotide-binding" evidence="10">
    <location>
        <begin position="149"/>
        <end position="241"/>
    </location>
</feature>
<dbReference type="EMBL" id="AP025028">
    <property type="protein sequence ID" value="BDA80322.1"/>
    <property type="molecule type" value="Genomic_DNA"/>
</dbReference>
<dbReference type="Pfam" id="PF03412">
    <property type="entry name" value="Peptidase_C39"/>
    <property type="match status" value="1"/>
</dbReference>
<evidence type="ECO:0000256" key="7">
    <source>
        <dbReference type="ARBA" id="ARBA00023136"/>
    </source>
</evidence>
<dbReference type="SUPFAM" id="SSF52540">
    <property type="entry name" value="P-loop containing nucleoside triphosphate hydrolases"/>
    <property type="match status" value="1"/>
</dbReference>
<dbReference type="InterPro" id="IPR005074">
    <property type="entry name" value="Peptidase_C39"/>
</dbReference>
<evidence type="ECO:0000259" key="11">
    <source>
        <dbReference type="PROSITE" id="PS50893"/>
    </source>
</evidence>
<dbReference type="Gene3D" id="2.60.120.10">
    <property type="entry name" value="Jelly Rolls"/>
    <property type="match status" value="2"/>
</dbReference>
<evidence type="ECO:0000256" key="2">
    <source>
        <dbReference type="ARBA" id="ARBA00022692"/>
    </source>
</evidence>
<evidence type="ECO:0000256" key="4">
    <source>
        <dbReference type="ARBA" id="ARBA00022801"/>
    </source>
</evidence>
<feature type="transmembrane region" description="Helical" evidence="9">
    <location>
        <begin position="500"/>
        <end position="520"/>
    </location>
</feature>
<accession>A0ABM7UMY7</accession>
<dbReference type="InterPro" id="IPR027417">
    <property type="entry name" value="P-loop_NTPase"/>
</dbReference>
<feature type="transmembrane region" description="Helical" evidence="9">
    <location>
        <begin position="463"/>
        <end position="488"/>
    </location>
</feature>
<dbReference type="SUPFAM" id="SSF51206">
    <property type="entry name" value="cAMP-binding domain-like"/>
    <property type="match status" value="2"/>
</dbReference>
<keyword evidence="7 9" id="KW-0472">Membrane</keyword>
<sequence>MKSKQITNDLPFSLSNEDPIRFLSDSEQRAFFKLWETTSLSESESLKEDEENKTKLVYVETGSLQVRLTIGENNLLVKTIGEGQIYGIAELGLNVLNKNSYFAEENSKLLILSQKTFLYFFQSNPKRKEIWNRFVQEIRLRDELRIHPYFRKLSKHEIIELSGLLIKREIGKGKVLIREGSKSSSLFFIQSGKFRITKSSWSDDYSSFVEAGSVLGEMGVIEKKVRNATVTASEDSIVYELLAKDAEIFFKKSESLYTTLRSVVAERKWNQASSDSQEGPEEDLREEEDSIPFLPTPSFSPEQSWLRSFPFILEESSDETANACRKMILSFWGFRSAHHILDSNFPNLDGEVTTASWKESFERTDGSCYVVNRRRYERDLKNRVWIVRWEGNQYVVVITFSSYGVKIADPRFGIREVSKTEWEAKAGRLGVVFVPKTKPKRNFMDSFPTFPGLAVYFRSTFSFLFSGIVASFLIKSLEICLPLVNLYLIDSVLLQESREYFIPVLVAVTLLSLSQIYLSYLRTNVLFYSTSKVNQTIVIRFLEKLLSLPLSFFEKHKKGEILQRWEEIEGITRYFSEQSSIKVLDWVFGVFVFMLFFFLSPILLGTILFFLIPEMILVYKLHPILARETKRESLRSSETLSYFIETINGNETVKNLGAVSVQRWDFEKKLTAQLNSESNRMFYNSILETSSESFRLLTNICVLLFGTYQIFSDQITLGTLFAILGLISYVRSPMMTLAEDGYRYQRANLSWRRLKEWDGMESEYSPDMRISRIEIPDIQGLVEFRNVHFNYRSSKSGFGLNGADFVLETGGKYAFVGRSGSGKSTILKLLLGLYEPSQGEILLDGVLLSEIWTPSYRSKMGVLFQENPVLTGTIRDNISLGRPEATLFEVVEAAKLALIHEDISKLPLGYDTELSEKGMILSGGQKQRLALARIFLQKPSLLVLDEPTSAMDRETEEKILNNLHRVFKDKTIIVVAHRLDTIRSYDKIFVAEAGKIEESGTHTDLLQGNGIYHLLHSRQEAIR</sequence>
<dbReference type="InterPro" id="IPR018490">
    <property type="entry name" value="cNMP-bd_dom_sf"/>
</dbReference>
<dbReference type="InterPro" id="IPR036640">
    <property type="entry name" value="ABC1_TM_sf"/>
</dbReference>
<evidence type="ECO:0000256" key="5">
    <source>
        <dbReference type="ARBA" id="ARBA00022840"/>
    </source>
</evidence>
<dbReference type="SMART" id="SM00382">
    <property type="entry name" value="AAA"/>
    <property type="match status" value="1"/>
</dbReference>
<feature type="transmembrane region" description="Helical" evidence="9">
    <location>
        <begin position="586"/>
        <end position="612"/>
    </location>
</feature>
<evidence type="ECO:0000256" key="3">
    <source>
        <dbReference type="ARBA" id="ARBA00022741"/>
    </source>
</evidence>
<keyword evidence="5" id="KW-0067">ATP-binding</keyword>
<keyword evidence="14" id="KW-1185">Reference proteome</keyword>
<dbReference type="InterPro" id="IPR017871">
    <property type="entry name" value="ABC_transporter-like_CS"/>
</dbReference>
<feature type="region of interest" description="Disordered" evidence="8">
    <location>
        <begin position="271"/>
        <end position="292"/>
    </location>
</feature>
<feature type="domain" description="Cyclic nucleotide-binding" evidence="10">
    <location>
        <begin position="19"/>
        <end position="117"/>
    </location>
</feature>
<feature type="domain" description="ABC transmembrane type-1" evidence="12">
    <location>
        <begin position="467"/>
        <end position="746"/>
    </location>
</feature>
<dbReference type="InterPro" id="IPR014710">
    <property type="entry name" value="RmlC-like_jellyroll"/>
</dbReference>
<dbReference type="RefSeq" id="WP_109021374.1">
    <property type="nucleotide sequence ID" value="NZ_AP025028.1"/>
</dbReference>
<evidence type="ECO:0000259" key="10">
    <source>
        <dbReference type="PROSITE" id="PS50042"/>
    </source>
</evidence>
<keyword evidence="4" id="KW-0378">Hydrolase</keyword>
<evidence type="ECO:0008006" key="15">
    <source>
        <dbReference type="Google" id="ProtNLM"/>
    </source>
</evidence>
<name>A0ABM7UMY7_9LEPT</name>
<dbReference type="PANTHER" id="PTHR43394:SF1">
    <property type="entry name" value="ATP-BINDING CASSETTE SUB-FAMILY B MEMBER 10, MITOCHONDRIAL"/>
    <property type="match status" value="1"/>
</dbReference>
<keyword evidence="6 9" id="KW-1133">Transmembrane helix</keyword>
<keyword evidence="2 9" id="KW-0812">Transmembrane</keyword>
<comment type="subcellular location">
    <subcellularLocation>
        <location evidence="1">Cell membrane</location>
        <topology evidence="1">Multi-pass membrane protein</topology>
    </subcellularLocation>
</comment>
<evidence type="ECO:0000313" key="14">
    <source>
        <dbReference type="Proteomes" id="UP000245263"/>
    </source>
</evidence>
<dbReference type="Pfam" id="PF00005">
    <property type="entry name" value="ABC_tran"/>
    <property type="match status" value="1"/>
</dbReference>
<gene>
    <name evidence="13" type="ORF">LPTSP3_g32520</name>
</gene>
<keyword evidence="3" id="KW-0547">Nucleotide-binding</keyword>
<dbReference type="Gene3D" id="1.20.1560.10">
    <property type="entry name" value="ABC transporter type 1, transmembrane domain"/>
    <property type="match status" value="1"/>
</dbReference>
<proteinExistence type="predicted"/>
<feature type="compositionally biased region" description="Acidic residues" evidence="8">
    <location>
        <begin position="278"/>
        <end position="290"/>
    </location>
</feature>
<organism evidence="13 14">
    <name type="scientific">Leptospira kobayashii</name>
    <dbReference type="NCBI Taxonomy" id="1917830"/>
    <lineage>
        <taxon>Bacteria</taxon>
        <taxon>Pseudomonadati</taxon>
        <taxon>Spirochaetota</taxon>
        <taxon>Spirochaetia</taxon>
        <taxon>Leptospirales</taxon>
        <taxon>Leptospiraceae</taxon>
        <taxon>Leptospira</taxon>
    </lineage>
</organism>
<protein>
    <recommendedName>
        <fullName evidence="15">ATP-binding cassette domain-containing protein</fullName>
    </recommendedName>
</protein>
<evidence type="ECO:0000256" key="1">
    <source>
        <dbReference type="ARBA" id="ARBA00004651"/>
    </source>
</evidence>
<dbReference type="PROSITE" id="PS00211">
    <property type="entry name" value="ABC_TRANSPORTER_1"/>
    <property type="match status" value="1"/>
</dbReference>
<dbReference type="Pfam" id="PF00027">
    <property type="entry name" value="cNMP_binding"/>
    <property type="match status" value="1"/>
</dbReference>
<dbReference type="PROSITE" id="PS50042">
    <property type="entry name" value="CNMP_BINDING_3"/>
    <property type="match status" value="2"/>
</dbReference>
<evidence type="ECO:0000259" key="12">
    <source>
        <dbReference type="PROSITE" id="PS50929"/>
    </source>
</evidence>
<dbReference type="Pfam" id="PF00664">
    <property type="entry name" value="ABC_membrane"/>
    <property type="match status" value="1"/>
</dbReference>
<dbReference type="InterPro" id="IPR039421">
    <property type="entry name" value="Type_1_exporter"/>
</dbReference>
<evidence type="ECO:0000256" key="8">
    <source>
        <dbReference type="SAM" id="MobiDB-lite"/>
    </source>
</evidence>
<feature type="domain" description="ABC transporter" evidence="11">
    <location>
        <begin position="782"/>
        <end position="1018"/>
    </location>
</feature>
<evidence type="ECO:0000256" key="9">
    <source>
        <dbReference type="SAM" id="Phobius"/>
    </source>
</evidence>
<dbReference type="SUPFAM" id="SSF90123">
    <property type="entry name" value="ABC transporter transmembrane region"/>
    <property type="match status" value="1"/>
</dbReference>
<dbReference type="PROSITE" id="PS50929">
    <property type="entry name" value="ABC_TM1F"/>
    <property type="match status" value="1"/>
</dbReference>
<dbReference type="Proteomes" id="UP000245263">
    <property type="component" value="Chromosome 1"/>
</dbReference>
<dbReference type="CDD" id="cd00038">
    <property type="entry name" value="CAP_ED"/>
    <property type="match status" value="1"/>
</dbReference>
<dbReference type="InterPro" id="IPR000595">
    <property type="entry name" value="cNMP-bd_dom"/>
</dbReference>
<dbReference type="PANTHER" id="PTHR43394">
    <property type="entry name" value="ATP-DEPENDENT PERMEASE MDL1, MITOCHONDRIAL"/>
    <property type="match status" value="1"/>
</dbReference>
<dbReference type="InterPro" id="IPR011527">
    <property type="entry name" value="ABC1_TM_dom"/>
</dbReference>
<dbReference type="PROSITE" id="PS50893">
    <property type="entry name" value="ABC_TRANSPORTER_2"/>
    <property type="match status" value="1"/>
</dbReference>
<dbReference type="InterPro" id="IPR003439">
    <property type="entry name" value="ABC_transporter-like_ATP-bd"/>
</dbReference>
<dbReference type="SMART" id="SM00100">
    <property type="entry name" value="cNMP"/>
    <property type="match status" value="1"/>
</dbReference>